<name>A0A972FK50_9FLAO</name>
<feature type="signal peptide" evidence="1">
    <location>
        <begin position="1"/>
        <end position="19"/>
    </location>
</feature>
<evidence type="ECO:0000313" key="3">
    <source>
        <dbReference type="Proteomes" id="UP000712080"/>
    </source>
</evidence>
<gene>
    <name evidence="2" type="ORF">G6047_03915</name>
</gene>
<evidence type="ECO:0008006" key="4">
    <source>
        <dbReference type="Google" id="ProtNLM"/>
    </source>
</evidence>
<keyword evidence="1" id="KW-0732">Signal</keyword>
<sequence length="417" mass="45755">MMNKFLAGVCLLISAFAMAQQSSYSPYSYYGLGEQRFKGTAEYRAMGGISFFADSIHVNLQNPAAFSALKLTTFSVGGTTSFADLSTEDMSQKAKRTTLDYLAVGLPFKKGGAVFGLMPYASTGYNLVNYSAMPSGDSTRTYYEGKGGINRVFAGAGYEITKNFRFGLSFNYNFGTVDTESREYIYGVQYGTRESTSSRLSGFSMDAGITYEGKIGKKLRVYGGLTYTPETKMTVKNQRYISLIEESNGGYSTIQIDTANVANIKVKMPSAFSVGGGIGKPRKWLVGAEVTFRNTAGQQSRFGSYGNVQFENAIKYGIGGYYIPNYNSFTSYLSRITYRAGAKYEKTGLMLNSKSIEDASGTVGLGFPVPGLFSNINLGVEYGKRGTVYSGLVQEQYVNVSIGLSFNDRWFLRRKYE</sequence>
<dbReference type="SUPFAM" id="SSF56935">
    <property type="entry name" value="Porins"/>
    <property type="match status" value="1"/>
</dbReference>
<organism evidence="2 3">
    <name type="scientific">Flavobacterium silvaticum</name>
    <dbReference type="NCBI Taxonomy" id="1852020"/>
    <lineage>
        <taxon>Bacteria</taxon>
        <taxon>Pseudomonadati</taxon>
        <taxon>Bacteroidota</taxon>
        <taxon>Flavobacteriia</taxon>
        <taxon>Flavobacteriales</taxon>
        <taxon>Flavobacteriaceae</taxon>
        <taxon>Flavobacterium</taxon>
    </lineage>
</organism>
<protein>
    <recommendedName>
        <fullName evidence="4">Outer membrane protein</fullName>
    </recommendedName>
</protein>
<feature type="chain" id="PRO_5037109969" description="Outer membrane protein" evidence="1">
    <location>
        <begin position="20"/>
        <end position="417"/>
    </location>
</feature>
<accession>A0A972FK50</accession>
<dbReference type="Proteomes" id="UP000712080">
    <property type="component" value="Unassembled WGS sequence"/>
</dbReference>
<keyword evidence="3" id="KW-1185">Reference proteome</keyword>
<proteinExistence type="predicted"/>
<dbReference type="AlphaFoldDB" id="A0A972FK50"/>
<evidence type="ECO:0000256" key="1">
    <source>
        <dbReference type="SAM" id="SignalP"/>
    </source>
</evidence>
<reference evidence="2" key="1">
    <citation type="submission" date="2020-02" db="EMBL/GenBank/DDBJ databases">
        <title>Flavobacterium sp. genome.</title>
        <authorList>
            <person name="Jung H.S."/>
            <person name="Baek J.H."/>
            <person name="Jeon C.O."/>
        </authorList>
    </citation>
    <scope>NUCLEOTIDE SEQUENCE</scope>
    <source>
        <strain evidence="2">SE-s28</strain>
    </source>
</reference>
<dbReference type="Gene3D" id="2.40.160.60">
    <property type="entry name" value="Outer membrane protein transport protein (OMPP1/FadL/TodX)"/>
    <property type="match status" value="1"/>
</dbReference>
<comment type="caution">
    <text evidence="2">The sequence shown here is derived from an EMBL/GenBank/DDBJ whole genome shotgun (WGS) entry which is preliminary data.</text>
</comment>
<dbReference type="RefSeq" id="WP_169526174.1">
    <property type="nucleotide sequence ID" value="NZ_JAAMPU010000099.1"/>
</dbReference>
<evidence type="ECO:0000313" key="2">
    <source>
        <dbReference type="EMBL" id="NMH27167.1"/>
    </source>
</evidence>
<dbReference type="EMBL" id="JAAMPU010000099">
    <property type="protein sequence ID" value="NMH27167.1"/>
    <property type="molecule type" value="Genomic_DNA"/>
</dbReference>